<dbReference type="Pfam" id="PF25828">
    <property type="entry name" value="CC_Cfap43"/>
    <property type="match status" value="1"/>
</dbReference>
<dbReference type="AlphaFoldDB" id="A0A061RC28"/>
<reference evidence="10" key="1">
    <citation type="submission" date="2014-05" db="EMBL/GenBank/DDBJ databases">
        <title>The transcriptome of the halophilic microalga Tetraselmis sp. GSL018 isolated from the Great Salt Lake, Utah.</title>
        <authorList>
            <person name="Jinkerson R.E."/>
            <person name="D'Adamo S."/>
            <person name="Posewitz M.C."/>
        </authorList>
    </citation>
    <scope>NUCLEOTIDE SEQUENCE</scope>
    <source>
        <strain evidence="10">GSL018</strain>
    </source>
</reference>
<dbReference type="PANTHER" id="PTHR14885">
    <property type="entry name" value="CILIA- AND FLAGELLA-ASSOCIATED PROTEIN 43-RELATED"/>
    <property type="match status" value="1"/>
</dbReference>
<evidence type="ECO:0000256" key="3">
    <source>
        <dbReference type="ARBA" id="ARBA00022490"/>
    </source>
</evidence>
<keyword evidence="6 9" id="KW-0175">Coiled coil</keyword>
<evidence type="ECO:0000313" key="10">
    <source>
        <dbReference type="EMBL" id="JAC69523.1"/>
    </source>
</evidence>
<proteinExistence type="predicted"/>
<keyword evidence="4" id="KW-0853">WD repeat</keyword>
<evidence type="ECO:0000256" key="4">
    <source>
        <dbReference type="ARBA" id="ARBA00022574"/>
    </source>
</evidence>
<feature type="non-terminal residue" evidence="10">
    <location>
        <position position="1"/>
    </location>
</feature>
<evidence type="ECO:0000256" key="2">
    <source>
        <dbReference type="ARBA" id="ARBA00004245"/>
    </source>
</evidence>
<keyword evidence="5" id="KW-0677">Repeat</keyword>
<keyword evidence="8" id="KW-0966">Cell projection</keyword>
<dbReference type="PANTHER" id="PTHR14885:SF1">
    <property type="entry name" value="CILIA- AND FLAGELLA-ASSOCIATED PROTEIN 43"/>
    <property type="match status" value="1"/>
</dbReference>
<keyword evidence="7" id="KW-0206">Cytoskeleton</keyword>
<dbReference type="EMBL" id="GBEZ01016756">
    <property type="protein sequence ID" value="JAC69523.1"/>
    <property type="molecule type" value="Transcribed_RNA"/>
</dbReference>
<keyword evidence="3" id="KW-0963">Cytoplasm</keyword>
<sequence length="329" mass="38118">PLPEPPLDYHSDCPPGLDHQLWEAFVRARSSKLKLEGDLRRESKQLRQMQVRLRELSVEDEQIREDIAAGRQEFQRYLKGKERSALDLEIPLNILQGQVETEPPRDTSGDMSHAVLVQRKHVENVNSIITRKGEKKVGILTAIKDFKKGSYELEWTNQKLDREAEDLIEKTKELQLLRVTKGLQEALKRGADFEAAPQVQTNIEALMKHNSMLHEKNLADRHRRLQKILRTCREKQLQNYECQHQIELVDTKLMEQTRIADSQAAQDERSTSKRMKSVVTHKKLKEISKAQDGELRVLRAEVERLNLRTYPSFVDQATMLPDQNPNVLG</sequence>
<gene>
    <name evidence="10" type="ORF">TSPGSL018_6175</name>
</gene>
<accession>A0A061RC28</accession>
<feature type="coiled-coil region" evidence="9">
    <location>
        <begin position="32"/>
        <end position="66"/>
    </location>
</feature>
<protein>
    <submittedName>
        <fullName evidence="10">Wd repeat-containing protein 96</fullName>
    </submittedName>
</protein>
<evidence type="ECO:0000256" key="8">
    <source>
        <dbReference type="ARBA" id="ARBA00023273"/>
    </source>
</evidence>
<evidence type="ECO:0000256" key="5">
    <source>
        <dbReference type="ARBA" id="ARBA00022737"/>
    </source>
</evidence>
<evidence type="ECO:0000256" key="9">
    <source>
        <dbReference type="SAM" id="Coils"/>
    </source>
</evidence>
<name>A0A061RC28_9CHLO</name>
<dbReference type="GO" id="GO:0005930">
    <property type="term" value="C:axoneme"/>
    <property type="evidence" value="ECO:0007669"/>
    <property type="project" value="TreeGrafter"/>
</dbReference>
<evidence type="ECO:0000256" key="6">
    <source>
        <dbReference type="ARBA" id="ARBA00023054"/>
    </source>
</evidence>
<evidence type="ECO:0000256" key="7">
    <source>
        <dbReference type="ARBA" id="ARBA00023212"/>
    </source>
</evidence>
<comment type="subcellular location">
    <subcellularLocation>
        <location evidence="1">Cell projection</location>
        <location evidence="1">Cilium</location>
    </subcellularLocation>
    <subcellularLocation>
        <location evidence="2">Cytoplasm</location>
        <location evidence="2">Cytoskeleton</location>
    </subcellularLocation>
</comment>
<organism evidence="10">
    <name type="scientific">Tetraselmis sp. GSL018</name>
    <dbReference type="NCBI Taxonomy" id="582737"/>
    <lineage>
        <taxon>Eukaryota</taxon>
        <taxon>Viridiplantae</taxon>
        <taxon>Chlorophyta</taxon>
        <taxon>core chlorophytes</taxon>
        <taxon>Chlorodendrophyceae</taxon>
        <taxon>Chlorodendrales</taxon>
        <taxon>Chlorodendraceae</taxon>
        <taxon>Tetraselmis</taxon>
    </lineage>
</organism>
<evidence type="ECO:0000256" key="1">
    <source>
        <dbReference type="ARBA" id="ARBA00004138"/>
    </source>
</evidence>
<dbReference type="GO" id="GO:0060271">
    <property type="term" value="P:cilium assembly"/>
    <property type="evidence" value="ECO:0007669"/>
    <property type="project" value="TreeGrafter"/>
</dbReference>